<protein>
    <recommendedName>
        <fullName evidence="6">LPXTG cell wall anchor domain-containing protein</fullName>
    </recommendedName>
</protein>
<name>K7SM82_ACIA4</name>
<proteinExistence type="predicted"/>
<dbReference type="RefSeq" id="WP_015071197.1">
    <property type="nucleotide sequence ID" value="NC_019395.1"/>
</dbReference>
<feature type="signal peptide" evidence="3">
    <location>
        <begin position="1"/>
        <end position="32"/>
    </location>
</feature>
<evidence type="ECO:0000313" key="4">
    <source>
        <dbReference type="EMBL" id="AFV90300.1"/>
    </source>
</evidence>
<dbReference type="KEGG" id="pbo:PACID_25240"/>
<evidence type="ECO:0000256" key="1">
    <source>
        <dbReference type="SAM" id="MobiDB-lite"/>
    </source>
</evidence>
<evidence type="ECO:0000256" key="2">
    <source>
        <dbReference type="SAM" id="Phobius"/>
    </source>
</evidence>
<gene>
    <name evidence="4" type="ordered locus">PACID_25240</name>
</gene>
<accession>K7SM82</accession>
<dbReference type="PATRIC" id="fig|1171373.8.peg.2486"/>
<keyword evidence="3" id="KW-0732">Signal</keyword>
<evidence type="ECO:0000256" key="3">
    <source>
        <dbReference type="SAM" id="SignalP"/>
    </source>
</evidence>
<dbReference type="HOGENOM" id="CLU_076078_1_0_11"/>
<dbReference type="EMBL" id="CP003493">
    <property type="protein sequence ID" value="AFV90300.1"/>
    <property type="molecule type" value="Genomic_DNA"/>
</dbReference>
<keyword evidence="2" id="KW-0812">Transmembrane</keyword>
<keyword evidence="2" id="KW-1133">Transmembrane helix</keyword>
<evidence type="ECO:0008006" key="6">
    <source>
        <dbReference type="Google" id="ProtNLM"/>
    </source>
</evidence>
<dbReference type="Proteomes" id="UP000000214">
    <property type="component" value="Chromosome"/>
</dbReference>
<organism evidence="4 5">
    <name type="scientific">Acidipropionibacterium acidipropionici (strain ATCC 4875 / DSM 20272 / JCM 6432 / NBRC 12425 / NCIMB 8070 / 4)</name>
    <name type="common">Propionibacterium acidipropionici</name>
    <dbReference type="NCBI Taxonomy" id="1171373"/>
    <lineage>
        <taxon>Bacteria</taxon>
        <taxon>Bacillati</taxon>
        <taxon>Actinomycetota</taxon>
        <taxon>Actinomycetes</taxon>
        <taxon>Propionibacteriales</taxon>
        <taxon>Propionibacteriaceae</taxon>
        <taxon>Acidipropionibacterium</taxon>
    </lineage>
</organism>
<dbReference type="STRING" id="1171373.PACID_25240"/>
<feature type="transmembrane region" description="Helical" evidence="2">
    <location>
        <begin position="192"/>
        <end position="212"/>
    </location>
</feature>
<keyword evidence="2" id="KW-0472">Membrane</keyword>
<reference evidence="4 5" key="1">
    <citation type="journal article" date="2012" name="BMC Genomics">
        <title>The genome sequence of Propionibacterium acidipropionici provides insights into its biotechnological and industrial potential.</title>
        <authorList>
            <person name="Parizzi L.P."/>
            <person name="Grassi M.C."/>
            <person name="Llerena L.A."/>
            <person name="Carazzolle M.F."/>
            <person name="Queiroz V.L."/>
            <person name="Lunardi I."/>
            <person name="Zeidler A.F."/>
            <person name="Teixeira P.J."/>
            <person name="Mieczkowski P."/>
            <person name="Rincones J."/>
            <person name="Pereira G.A."/>
        </authorList>
    </citation>
    <scope>NUCLEOTIDE SEQUENCE [LARGE SCALE GENOMIC DNA]</scope>
    <source>
        <strain evidence="5">ATCC 4875 / DSM 20272 / JCM 6432 / NBRC 12425 / NCIMB 8070</strain>
    </source>
</reference>
<dbReference type="AlphaFoldDB" id="K7SM82"/>
<feature type="chain" id="PRO_5038849015" description="LPXTG cell wall anchor domain-containing protein" evidence="3">
    <location>
        <begin position="33"/>
        <end position="217"/>
    </location>
</feature>
<sequence length="217" mass="22312">MHSPAHPLRRLAALFSALLLCAAMLASGAASASAQGLPAATPQDCLKAGNVWVYVTYSDGSVVANSCATDFGTGEAALKSAGVDVGKDAKGMICSLDKKPNPCPAKFNGQYWNYYTSTDGKAFTYSQKAADQSKPVKGSIEAWCYNKASEKSCTPKTLSLTAEVPDASSSTPSSSASPAVSSDSGGSSSSTAWGVGIVAAVIVIGVVVYLVVRRRRN</sequence>
<dbReference type="eggNOG" id="COG1657">
    <property type="taxonomic scope" value="Bacteria"/>
</dbReference>
<feature type="region of interest" description="Disordered" evidence="1">
    <location>
        <begin position="164"/>
        <end position="186"/>
    </location>
</feature>
<evidence type="ECO:0000313" key="5">
    <source>
        <dbReference type="Proteomes" id="UP000000214"/>
    </source>
</evidence>